<dbReference type="InterPro" id="IPR015424">
    <property type="entry name" value="PyrdxlP-dep_Trfase"/>
</dbReference>
<dbReference type="InterPro" id="IPR015422">
    <property type="entry name" value="PyrdxlP-dep_Trfase_small"/>
</dbReference>
<dbReference type="NCBIfam" id="NF041359">
    <property type="entry name" value="GntG_guanitoxin"/>
    <property type="match status" value="1"/>
</dbReference>
<dbReference type="InterPro" id="IPR023603">
    <property type="entry name" value="Low_specificity_L-TA-like"/>
</dbReference>
<comment type="cofactor">
    <cofactor evidence="1">
        <name>pyridoxal 5'-phosphate</name>
        <dbReference type="ChEBI" id="CHEBI:597326"/>
    </cofactor>
</comment>
<dbReference type="Gene3D" id="3.40.640.10">
    <property type="entry name" value="Type I PLP-dependent aspartate aminotransferase-like (Major domain)"/>
    <property type="match status" value="1"/>
</dbReference>
<dbReference type="CDD" id="cd06502">
    <property type="entry name" value="TA_like"/>
    <property type="match status" value="1"/>
</dbReference>
<accession>A0ABM7VBX2</accession>
<evidence type="ECO:0000313" key="5">
    <source>
        <dbReference type="EMBL" id="BDC98428.1"/>
    </source>
</evidence>
<dbReference type="InterPro" id="IPR001597">
    <property type="entry name" value="ArAA_b-elim_lyase/Thr_aldolase"/>
</dbReference>
<dbReference type="RefSeq" id="WP_338397667.1">
    <property type="nucleotide sequence ID" value="NZ_AP025292.1"/>
</dbReference>
<gene>
    <name evidence="5" type="primary">ltaE</name>
    <name evidence="5" type="ORF">PEPS_07090</name>
</gene>
<proteinExistence type="inferred from homology"/>
<protein>
    <submittedName>
        <fullName evidence="5">Threonine aldolase</fullName>
    </submittedName>
</protein>
<dbReference type="PIRSF" id="PIRSF017617">
    <property type="entry name" value="Thr_aldolase"/>
    <property type="match status" value="1"/>
</dbReference>
<dbReference type="Gene3D" id="3.90.1150.10">
    <property type="entry name" value="Aspartate Aminotransferase, domain 1"/>
    <property type="match status" value="1"/>
</dbReference>
<reference evidence="5 6" key="1">
    <citation type="submission" date="2021-12" db="EMBL/GenBank/DDBJ databases">
        <title>Genome sequencing of bacteria with rrn-lacking chromosome and rrn-plasmid.</title>
        <authorList>
            <person name="Anda M."/>
            <person name="Iwasaki W."/>
        </authorList>
    </citation>
    <scope>NUCLEOTIDE SEQUENCE [LARGE SCALE GENOMIC DNA]</scope>
    <source>
        <strain evidence="5 6">NBRC 101262</strain>
    </source>
</reference>
<comment type="similarity">
    <text evidence="2">Belongs to the threonine aldolase family.</text>
</comment>
<dbReference type="EMBL" id="AP025292">
    <property type="protein sequence ID" value="BDC98428.1"/>
    <property type="molecule type" value="Genomic_DNA"/>
</dbReference>
<keyword evidence="3" id="KW-0663">Pyridoxal phosphate</keyword>
<feature type="domain" description="Aromatic amino acid beta-eliminating lyase/threonine aldolase" evidence="4">
    <location>
        <begin position="5"/>
        <end position="289"/>
    </location>
</feature>
<dbReference type="Proteomes" id="UP001354989">
    <property type="component" value="Chromosome"/>
</dbReference>
<keyword evidence="6" id="KW-1185">Reference proteome</keyword>
<dbReference type="SUPFAM" id="SSF53383">
    <property type="entry name" value="PLP-dependent transferases"/>
    <property type="match status" value="1"/>
</dbReference>
<organism evidence="5 6">
    <name type="scientific">Persicobacter psychrovividus</name>
    <dbReference type="NCBI Taxonomy" id="387638"/>
    <lineage>
        <taxon>Bacteria</taxon>
        <taxon>Pseudomonadati</taxon>
        <taxon>Bacteroidota</taxon>
        <taxon>Cytophagia</taxon>
        <taxon>Cytophagales</taxon>
        <taxon>Persicobacteraceae</taxon>
        <taxon>Persicobacter</taxon>
    </lineage>
</organism>
<dbReference type="PANTHER" id="PTHR48097">
    <property type="entry name" value="L-THREONINE ALDOLASE-RELATED"/>
    <property type="match status" value="1"/>
</dbReference>
<sequence>MMKIDLRSDTLTKPTPEMLEAMMNAQVGDDLFDEDPTVHALEEKMAKMFGKEEAMFCPSGTMTNQIAIKLHTQMGDEVICDERSHIYHYETGGMAFNSAVQPALIAGDRGRITAAQVKEKLRPDAFYMPKTALVSLENTANKGGGAIYDLAEIKKIQAVCQQHQLPLHLDGARLFNALVETGETPAEYGACFDTISICLSKGLGAPVGSVLLGSKAHMAKALRIRKVFGGAMRQSGFLAAAGIYALDHHIDQLKEDHRSAKILAEALEGLSFVESVVPPSTNILIFDLKATIDPSAFLAKLEDHGIAAVPFGGQSIRFVTYYDFTDQHLEEAIQRLKKLDI</sequence>
<evidence type="ECO:0000256" key="1">
    <source>
        <dbReference type="ARBA" id="ARBA00001933"/>
    </source>
</evidence>
<evidence type="ECO:0000256" key="2">
    <source>
        <dbReference type="ARBA" id="ARBA00006966"/>
    </source>
</evidence>
<dbReference type="PANTHER" id="PTHR48097:SF9">
    <property type="entry name" value="L-THREONINE ALDOLASE"/>
    <property type="match status" value="1"/>
</dbReference>
<dbReference type="Pfam" id="PF01212">
    <property type="entry name" value="Beta_elim_lyase"/>
    <property type="match status" value="1"/>
</dbReference>
<evidence type="ECO:0000313" key="6">
    <source>
        <dbReference type="Proteomes" id="UP001354989"/>
    </source>
</evidence>
<evidence type="ECO:0000256" key="3">
    <source>
        <dbReference type="ARBA" id="ARBA00022898"/>
    </source>
</evidence>
<evidence type="ECO:0000259" key="4">
    <source>
        <dbReference type="Pfam" id="PF01212"/>
    </source>
</evidence>
<name>A0ABM7VBX2_9BACT</name>
<dbReference type="InterPro" id="IPR015421">
    <property type="entry name" value="PyrdxlP-dep_Trfase_major"/>
</dbReference>